<feature type="compositionally biased region" description="Acidic residues" evidence="1">
    <location>
        <begin position="2099"/>
        <end position="2110"/>
    </location>
</feature>
<feature type="compositionally biased region" description="Basic and acidic residues" evidence="1">
    <location>
        <begin position="2631"/>
        <end position="2648"/>
    </location>
</feature>
<feature type="region of interest" description="Disordered" evidence="1">
    <location>
        <begin position="2487"/>
        <end position="2666"/>
    </location>
</feature>
<feature type="compositionally biased region" description="Acidic residues" evidence="1">
    <location>
        <begin position="934"/>
        <end position="944"/>
    </location>
</feature>
<feature type="compositionally biased region" description="Basic and acidic residues" evidence="1">
    <location>
        <begin position="1320"/>
        <end position="1329"/>
    </location>
</feature>
<feature type="compositionally biased region" description="Basic and acidic residues" evidence="1">
    <location>
        <begin position="1552"/>
        <end position="1566"/>
    </location>
</feature>
<feature type="compositionally biased region" description="Acidic residues" evidence="1">
    <location>
        <begin position="1954"/>
        <end position="1966"/>
    </location>
</feature>
<feature type="compositionally biased region" description="Low complexity" evidence="1">
    <location>
        <begin position="260"/>
        <end position="270"/>
    </location>
</feature>
<feature type="compositionally biased region" description="Acidic residues" evidence="1">
    <location>
        <begin position="2404"/>
        <end position="2413"/>
    </location>
</feature>
<feature type="compositionally biased region" description="Basic and acidic residues" evidence="1">
    <location>
        <begin position="1373"/>
        <end position="1399"/>
    </location>
</feature>
<feature type="compositionally biased region" description="Low complexity" evidence="1">
    <location>
        <begin position="1869"/>
        <end position="1894"/>
    </location>
</feature>
<feature type="compositionally biased region" description="Low complexity" evidence="1">
    <location>
        <begin position="310"/>
        <end position="327"/>
    </location>
</feature>
<feature type="compositionally biased region" description="Polar residues" evidence="1">
    <location>
        <begin position="2559"/>
        <end position="2570"/>
    </location>
</feature>
<feature type="compositionally biased region" description="Acidic residues" evidence="1">
    <location>
        <begin position="685"/>
        <end position="694"/>
    </location>
</feature>
<feature type="compositionally biased region" description="Polar residues" evidence="1">
    <location>
        <begin position="1702"/>
        <end position="1720"/>
    </location>
</feature>
<feature type="compositionally biased region" description="Low complexity" evidence="1">
    <location>
        <begin position="1768"/>
        <end position="1781"/>
    </location>
</feature>
<feature type="compositionally biased region" description="Basic and acidic residues" evidence="1">
    <location>
        <begin position="1340"/>
        <end position="1350"/>
    </location>
</feature>
<sequence>MTAKTDVATLVAQMNEALASIHATIEGLSTSAAESDTKLDELEKKRDNTIAELQAAYEQEQAELAAARQKELEEIAEQRRKEDEEREARRRREDEELAARKAKEDEEKLHTFDTTTDNVEDEMDGLMDDIEDEAAKVIAEGEAKLAELEKKRAELNRLIEEQMKASVPPIPTRKRARTVRRAGGTISGQPSPLPKEETAEKAAESPAESAPPAPPAEGTPAAEDKDTQEGDDSQPPNEEPVAEKSLEAVSTEEAQSSENTPATEAAAPEAQETSKDDSVPEQPEEAVAPEEASEPAPTEEVKEEIPSEPPATEETQEAPAEAETTSPVEVRGLAVEESETAPAEEAAPADEPVEETAPAEPTSSDELAQEASGDADAPSTDDATREVSAEDTAAPQDTPVAEDAPEADDTAKEISTEAGEAEDTPVADKGLADEAPSEEPAQESAPAAEESPDVEASPSDEPVEQDKPADDTAPEPSAEKEDDDTPKNEEARTADDAVDDGAEERAIPEISAKAVVDESTADDGPSTDPVENGEEHLTPTEETEKTAEISAESQEVPEVSSKAVVEEEIVQDEAPAHDEPSQPEVAAVQGDLSAQDDGPSPEEAEVTDAPAKDETEDGTSPKEDLAKEEEVVSDHEKSAEMPAEAPAEEVSVPDTTPAEDDSLPKDEVTAESHAEEPAEDTPGAADDESPEAEQVEQSTVPEPEQVPTRDLAVETTEDQDKPEDAVEASAADQQPVDDATVEVEETRDLEDSQSGAVVADDADGKASDEAHASDDPQAPVDLAPDDSQSKDEDHQDQPADEQVVEPSQPEEKVEQQDTLGTDDNAQAQDASQEVQAEVSDQPPTTQEEEEHLPTTASKDLEDADSKERDAVHSDGEEHARGVLDADDSAHGPSDAAADASAVTEPVEVSNAPEVDQTEALKEAEDVAEPREPESAVEQEVQETTEVEKTAAAESDEPQSSEPQVDDEHMESVSALHVDEDKAESPSAPVEDDKNDQDDAEAIERSTSPELGEVEEAKEYPDVVPPAEVEVAADRDLEDTPAVKDDEPSQPAESEAEHLEPVSGQPIVDKDDEPSSPPREDSSVHGENVAEEETKVPEISSADRDEELEEAKAADDHPETQEPESIVEEPTSAVEELEEAKAADDHPETQEPESIVEEPTSAVEDTSPRADDELAQDREVDLESEKVDALPSMDTSEAFPPLHAEADDAVEETKAADNVTAPHVTEEPTPEVSAIDSDVPAQATEVVDPEGAEAASAQLESHEPVQAPESEVETKEIDQALPEPESDHEDKGETLVAPMEEGKLAHADDLADADNNLSSGPDEHDEHDEVIAADDSAAPVVHHDSSDHSETLGDAPTSRSLDSAPVEESLATKAVHEDVPTVELHQHDIDAELEEAHSSEAVDQTEVGHDQGSSRAETSFPAEEPSHIEEHSDVEKEEHLEPREASAHIGPDEEHSADSPTAVVQDELVHRDEDDEHDEGDKSVMAEDQEEVHRPGTPVVEDAHQPNFDEDKHDHDDSTARGLEAGAEATQRSVELDEADDHHPASFDDSQELGEKHDLSVITEHTEPATSAAGDTSGLAASYYHPDTLSRNVSEAPDAAVESSYMTETTSMAAAADRDHDQEYHEDFEPSASTHDHGDASFSSSTKQVHFDDHVDSVDYDDDHSSPVLSVREEDSDAEETYVNPFARPTQQAAYYPFAQQMATDTSEASNNPFARNTTTAADFLRSVSPQGQRSTSPAAEHFLRSASSFGSHPDEQARESPITNPFARSTTPTGRSSSGSPLAQRSPGNPFARSTTPGSDFGHDADVTGHESTFEDPFAAAAPPVEGRQPTPQVPESYNPFARSPASDRSFLPTVSTLGASPVDTNPFAAARSRGRSGTVGSMGSMGSGADDTSFGQAVPSIVGQEYPVGPMVDSDEEGEDPFSLGSVGQSTSPLASRLAVTPLDTIQERYNSELEDMDSDSEEPESLTGSQQLPPLQQRVPSSLPSIQERHGHGFEDSDEEEEDYNSNMPGQINPALTSSQYRESPPPPPPRVPSSQGFYQQEAADSSEDDENALESQSAAFTQPAPLSSSLHRATPPPPPPPRGSSSQGHYGQQFEDSSEEEQNDWDNDFTPAQPSTLSTSQFGATPPPPPPPRVPSSLSQSRLHVEDSDEEDQGVLPSQDSQPFAMASSGYRATPPPPPPLRVPSSQGFYHQEQADSSEDEIPNIARPGQFPISSTSQFRATPPPPPPPRAPVSQGLHDQDLLDTSDEEEDMDDAWESNATRPGQMHSLSTSQYRATPPPPPPPPPRARGAQDRYRQPLEDSDSEEEDLNANKSGQTTDVTVTLNNQLMESDPMATNPMSPASPQEPSPMATTNLMRSTSPLATVSPTSASPTAQQSPMETPFTASGPRSSQDLPSHPREEDGEESDDSWENINQRGEAARLAADSAFPAPTPQLRVDNYEQQWANASNDQISTASTYLTPAGPGDFTDTDSQEYATPLASAGFSASSQYTQGALDSPRHPESADIKDSAYDPAYAQATFGVPHGQDIPASHLEDSDSDNDSDYITPGIAPAAPSFLTQFNAPQQPEATEPVLEQVIDSFQSDDDDGPKTAVMASDEPVTQYASSRFGASSWRDELRSPSLFGASRHSRSDSLRSELQKSIHEGAETGQPSPLQTQAYQPEVHVQEVHSPEEAQMYGQAFGQDPYAAAAQQAQMYGQDPYAQQQFQQFGHVQDDDEQYGRPQYSPDYQQTQHGQLSSLEAELQEADDSSEDEFEHATPQLAPQQSEQAPDVSPLALRQESSPATPSRATPATPVQGTPSTPSRGLANSRHNPDRPQTPPSQPVVEEDFDPDAFVPRDVTNVPWHARTDSVPYSVQSQSTIDSMASSPIHSALPVDKHEPVIRDSWPASVHNLTRPRNDSTLTDRSFDDPFKYDGGGTKSLHGASGSVGSTSDSPGRASGTGSSPGSLISRMRGIFEGNQAKQEPASPVRSRPVSGVFHPVRRAKAEDEDDGPGYQRKAGFLNEHEDEVDEQSALLRNSAGGLEAN</sequence>
<feature type="compositionally biased region" description="Basic and acidic residues" evidence="1">
    <location>
        <begin position="1423"/>
        <end position="1456"/>
    </location>
</feature>
<organism evidence="2 3">
    <name type="scientific">Colletotrichum noveboracense</name>
    <dbReference type="NCBI Taxonomy" id="2664923"/>
    <lineage>
        <taxon>Eukaryota</taxon>
        <taxon>Fungi</taxon>
        <taxon>Dikarya</taxon>
        <taxon>Ascomycota</taxon>
        <taxon>Pezizomycotina</taxon>
        <taxon>Sordariomycetes</taxon>
        <taxon>Hypocreomycetidae</taxon>
        <taxon>Glomerellales</taxon>
        <taxon>Glomerellaceae</taxon>
        <taxon>Colletotrichum</taxon>
        <taxon>Colletotrichum gloeosporioides species complex</taxon>
    </lineage>
</organism>
<feature type="compositionally biased region" description="Polar residues" evidence="1">
    <location>
        <begin position="2929"/>
        <end position="2949"/>
    </location>
</feature>
<feature type="compositionally biased region" description="Basic and acidic residues" evidence="1">
    <location>
        <begin position="194"/>
        <end position="203"/>
    </location>
</feature>
<feature type="compositionally biased region" description="Basic and acidic residues" evidence="1">
    <location>
        <begin position="858"/>
        <end position="889"/>
    </location>
</feature>
<feature type="region of interest" description="Disordered" evidence="1">
    <location>
        <begin position="2693"/>
        <end position="3028"/>
    </location>
</feature>
<dbReference type="EMBL" id="CAMGZC010000434">
    <property type="protein sequence ID" value="CAI0647438.1"/>
    <property type="molecule type" value="Genomic_DNA"/>
</dbReference>
<feature type="compositionally biased region" description="Polar residues" evidence="1">
    <location>
        <begin position="2314"/>
        <end position="2332"/>
    </location>
</feature>
<feature type="compositionally biased region" description="Basic and acidic residues" evidence="1">
    <location>
        <begin position="2293"/>
        <end position="2302"/>
    </location>
</feature>
<feature type="compositionally biased region" description="Basic and acidic residues" evidence="1">
    <location>
        <begin position="2500"/>
        <end position="2513"/>
    </location>
</feature>
<dbReference type="Proteomes" id="UP001152533">
    <property type="component" value="Unassembled WGS sequence"/>
</dbReference>
<feature type="compositionally biased region" description="Basic and acidic residues" evidence="1">
    <location>
        <begin position="485"/>
        <end position="495"/>
    </location>
</feature>
<feature type="compositionally biased region" description="Low complexity" evidence="1">
    <location>
        <begin position="2783"/>
        <end position="2796"/>
    </location>
</feature>
<feature type="compositionally biased region" description="Basic and acidic residues" evidence="1">
    <location>
        <begin position="762"/>
        <end position="774"/>
    </location>
</feature>
<name>A0A9W4RRU0_9PEZI</name>
<feature type="compositionally biased region" description="Acidic residues" evidence="1">
    <location>
        <begin position="2744"/>
        <end position="2756"/>
    </location>
</feature>
<keyword evidence="3" id="KW-1185">Reference proteome</keyword>
<feature type="compositionally biased region" description="Polar residues" evidence="1">
    <location>
        <begin position="2056"/>
        <end position="2074"/>
    </location>
</feature>
<feature type="compositionally biased region" description="Polar residues" evidence="1">
    <location>
        <begin position="816"/>
        <end position="834"/>
    </location>
</feature>
<feature type="region of interest" description="Disordered" evidence="1">
    <location>
        <begin position="75"/>
        <end position="121"/>
    </location>
</feature>
<feature type="compositionally biased region" description="Acidic residues" evidence="1">
    <location>
        <begin position="953"/>
        <end position="964"/>
    </location>
</feature>
<feature type="compositionally biased region" description="Basic and acidic residues" evidence="1">
    <location>
        <begin position="1165"/>
        <end position="1187"/>
    </location>
</feature>
<feature type="compositionally biased region" description="Basic and acidic residues" evidence="1">
    <location>
        <begin position="918"/>
        <end position="933"/>
    </location>
</feature>
<feature type="compositionally biased region" description="Polar residues" evidence="1">
    <location>
        <begin position="1727"/>
        <end position="1737"/>
    </location>
</feature>
<feature type="compositionally biased region" description="Basic and acidic residues" evidence="1">
    <location>
        <begin position="1138"/>
        <end position="1148"/>
    </location>
</feature>
<reference evidence="2" key="1">
    <citation type="submission" date="2022-08" db="EMBL/GenBank/DDBJ databases">
        <authorList>
            <person name="Giroux E."/>
            <person name="Giroux E."/>
        </authorList>
    </citation>
    <scope>NUCLEOTIDE SEQUENCE</scope>
    <source>
        <strain evidence="2">H1091258</strain>
    </source>
</reference>
<feature type="compositionally biased region" description="Pro residues" evidence="1">
    <location>
        <begin position="2280"/>
        <end position="2290"/>
    </location>
</feature>
<feature type="compositionally biased region" description="Polar residues" evidence="1">
    <location>
        <begin position="2728"/>
        <end position="2740"/>
    </location>
</feature>
<feature type="compositionally biased region" description="Basic and acidic residues" evidence="1">
    <location>
        <begin position="1299"/>
        <end position="1308"/>
    </location>
</feature>
<feature type="region of interest" description="Disordered" evidence="1">
    <location>
        <begin position="162"/>
        <end position="1687"/>
    </location>
</feature>
<feature type="compositionally biased region" description="Pro residues" evidence="1">
    <location>
        <begin position="2225"/>
        <end position="2234"/>
    </location>
</feature>
<feature type="compositionally biased region" description="Polar residues" evidence="1">
    <location>
        <begin position="2113"/>
        <end position="2126"/>
    </location>
</feature>
<feature type="compositionally biased region" description="Polar residues" evidence="1">
    <location>
        <begin position="2651"/>
        <end position="2661"/>
    </location>
</feature>
<evidence type="ECO:0000313" key="2">
    <source>
        <dbReference type="EMBL" id="CAI0647438.1"/>
    </source>
</evidence>
<feature type="compositionally biased region" description="Polar residues" evidence="1">
    <location>
        <begin position="2007"/>
        <end position="2024"/>
    </location>
</feature>
<evidence type="ECO:0000313" key="3">
    <source>
        <dbReference type="Proteomes" id="UP001152533"/>
    </source>
</evidence>
<feature type="compositionally biased region" description="Acidic residues" evidence="1">
    <location>
        <begin position="282"/>
        <end position="293"/>
    </location>
</feature>
<feature type="compositionally biased region" description="Polar residues" evidence="1">
    <location>
        <begin position="2487"/>
        <end position="2497"/>
    </location>
</feature>
<feature type="compositionally biased region" description="Polar residues" evidence="1">
    <location>
        <begin position="2261"/>
        <end position="2278"/>
    </location>
</feature>
<protein>
    <submittedName>
        <fullName evidence="2">Uncharacterized protein</fullName>
    </submittedName>
</protein>
<feature type="compositionally biased region" description="Pro residues" evidence="1">
    <location>
        <begin position="2128"/>
        <end position="2137"/>
    </location>
</feature>
<feature type="compositionally biased region" description="Polar residues" evidence="1">
    <location>
        <begin position="1968"/>
        <end position="1987"/>
    </location>
</feature>
<accession>A0A9W4RRU0</accession>
<feature type="compositionally biased region" description="Basic and acidic residues" evidence="1">
    <location>
        <begin position="533"/>
        <end position="547"/>
    </location>
</feature>
<feature type="compositionally biased region" description="Basic and acidic residues" evidence="1">
    <location>
        <begin position="1801"/>
        <end position="1813"/>
    </location>
</feature>
<feature type="compositionally biased region" description="Basic and acidic residues" evidence="1">
    <location>
        <begin position="787"/>
        <end position="797"/>
    </location>
</feature>
<feature type="compositionally biased region" description="Basic and acidic residues" evidence="1">
    <location>
        <begin position="1500"/>
        <end position="1518"/>
    </location>
</feature>
<feature type="compositionally biased region" description="Basic and acidic residues" evidence="1">
    <location>
        <begin position="619"/>
        <end position="639"/>
    </location>
</feature>
<feature type="compositionally biased region" description="Basic and acidic residues" evidence="1">
    <location>
        <begin position="1615"/>
        <end position="1638"/>
    </location>
</feature>
<gene>
    <name evidence="2" type="ORF">CGXH109_LOCUS65736</name>
</gene>
<feature type="compositionally biased region" description="Low complexity" evidence="1">
    <location>
        <begin position="442"/>
        <end position="460"/>
    </location>
</feature>
<feature type="compositionally biased region" description="Basic and acidic residues" evidence="1">
    <location>
        <begin position="662"/>
        <end position="676"/>
    </location>
</feature>
<evidence type="ECO:0000256" key="1">
    <source>
        <dbReference type="SAM" id="MobiDB-lite"/>
    </source>
</evidence>
<feature type="compositionally biased region" description="Low complexity" evidence="1">
    <location>
        <begin position="640"/>
        <end position="649"/>
    </location>
</feature>
<feature type="compositionally biased region" description="Basic and acidic residues" evidence="1">
    <location>
        <begin position="1109"/>
        <end position="1119"/>
    </location>
</feature>
<proteinExistence type="predicted"/>
<comment type="caution">
    <text evidence="2">The sequence shown here is derived from an EMBL/GenBank/DDBJ whole genome shotgun (WGS) entry which is preliminary data.</text>
</comment>
<feature type="compositionally biased region" description="Polar residues" evidence="1">
    <location>
        <begin position="2340"/>
        <end position="2397"/>
    </location>
</feature>
<feature type="compositionally biased region" description="Acidic residues" evidence="1">
    <location>
        <begin position="2303"/>
        <end position="2312"/>
    </location>
</feature>
<feature type="region of interest" description="Disordered" evidence="1">
    <location>
        <begin position="1702"/>
        <end position="2442"/>
    </location>
</feature>
<feature type="compositionally biased region" description="Polar residues" evidence="1">
    <location>
        <begin position="2853"/>
        <end position="2871"/>
    </location>
</feature>
<feature type="compositionally biased region" description="Basic and acidic residues" evidence="1">
    <location>
        <begin position="965"/>
        <end position="983"/>
    </location>
</feature>
<feature type="compositionally biased region" description="Basic and acidic residues" evidence="1">
    <location>
        <begin position="75"/>
        <end position="111"/>
    </location>
</feature>
<feature type="compositionally biased region" description="Acidic residues" evidence="1">
    <location>
        <begin position="2245"/>
        <end position="2259"/>
    </location>
</feature>